<feature type="compositionally biased region" description="Acidic residues" evidence="1">
    <location>
        <begin position="509"/>
        <end position="522"/>
    </location>
</feature>
<feature type="compositionally biased region" description="Acidic residues" evidence="1">
    <location>
        <begin position="345"/>
        <end position="358"/>
    </location>
</feature>
<feature type="compositionally biased region" description="Basic and acidic residues" evidence="1">
    <location>
        <begin position="490"/>
        <end position="508"/>
    </location>
</feature>
<feature type="region of interest" description="Disordered" evidence="1">
    <location>
        <begin position="1"/>
        <end position="136"/>
    </location>
</feature>
<evidence type="ECO:0008006" key="5">
    <source>
        <dbReference type="Google" id="ProtNLM"/>
    </source>
</evidence>
<feature type="region of interest" description="Disordered" evidence="1">
    <location>
        <begin position="738"/>
        <end position="835"/>
    </location>
</feature>
<feature type="region of interest" description="Disordered" evidence="1">
    <location>
        <begin position="698"/>
        <end position="721"/>
    </location>
</feature>
<feature type="compositionally biased region" description="Polar residues" evidence="1">
    <location>
        <begin position="100"/>
        <end position="125"/>
    </location>
</feature>
<proteinExistence type="predicted"/>
<keyword evidence="2" id="KW-1133">Transmembrane helix</keyword>
<feature type="region of interest" description="Disordered" evidence="1">
    <location>
        <begin position="484"/>
        <end position="539"/>
    </location>
</feature>
<feature type="compositionally biased region" description="Basic and acidic residues" evidence="1">
    <location>
        <begin position="804"/>
        <end position="818"/>
    </location>
</feature>
<feature type="compositionally biased region" description="Basic and acidic residues" evidence="1">
    <location>
        <begin position="698"/>
        <end position="710"/>
    </location>
</feature>
<feature type="region of interest" description="Disordered" evidence="1">
    <location>
        <begin position="337"/>
        <end position="367"/>
    </location>
</feature>
<dbReference type="OrthoDB" id="676522at2759"/>
<accession>A0A9W7HBU5</accession>
<feature type="compositionally biased region" description="Polar residues" evidence="1">
    <location>
        <begin position="54"/>
        <end position="63"/>
    </location>
</feature>
<dbReference type="PANTHER" id="PTHR34775">
    <property type="entry name" value="TRANSMEMBRANE PROTEIN"/>
    <property type="match status" value="1"/>
</dbReference>
<comment type="caution">
    <text evidence="3">The sequence shown here is derived from an EMBL/GenBank/DDBJ whole genome shotgun (WGS) entry which is preliminary data.</text>
</comment>
<dbReference type="AlphaFoldDB" id="A0A9W7HBU5"/>
<evidence type="ECO:0000256" key="2">
    <source>
        <dbReference type="SAM" id="Phobius"/>
    </source>
</evidence>
<feature type="compositionally biased region" description="Basic and acidic residues" evidence="1">
    <location>
        <begin position="613"/>
        <end position="622"/>
    </location>
</feature>
<feature type="compositionally biased region" description="Polar residues" evidence="1">
    <location>
        <begin position="786"/>
        <end position="803"/>
    </location>
</feature>
<feature type="compositionally biased region" description="Basic and acidic residues" evidence="1">
    <location>
        <begin position="80"/>
        <end position="91"/>
    </location>
</feature>
<dbReference type="PANTHER" id="PTHR34775:SF4">
    <property type="entry name" value="TRANSMEMBRANE PROTEIN"/>
    <property type="match status" value="1"/>
</dbReference>
<name>A0A9W7HBU5_HIBTR</name>
<feature type="compositionally biased region" description="Polar residues" evidence="1">
    <location>
        <begin position="570"/>
        <end position="587"/>
    </location>
</feature>
<feature type="compositionally biased region" description="Polar residues" evidence="1">
    <location>
        <begin position="22"/>
        <end position="48"/>
    </location>
</feature>
<reference evidence="3" key="1">
    <citation type="submission" date="2023-05" db="EMBL/GenBank/DDBJ databases">
        <title>Genome and transcriptome analyses reveal genes involved in the formation of fine ridges on petal epidermal cells in Hibiscus trionum.</title>
        <authorList>
            <person name="Koshimizu S."/>
            <person name="Masuda S."/>
            <person name="Ishii T."/>
            <person name="Shirasu K."/>
            <person name="Hoshino A."/>
            <person name="Arita M."/>
        </authorList>
    </citation>
    <scope>NUCLEOTIDE SEQUENCE</scope>
    <source>
        <strain evidence="3">Hamamatsu line</strain>
    </source>
</reference>
<dbReference type="Proteomes" id="UP001165190">
    <property type="component" value="Unassembled WGS sequence"/>
</dbReference>
<gene>
    <name evidence="3" type="ORF">HRI_001131000</name>
</gene>
<feature type="compositionally biased region" description="Low complexity" evidence="1">
    <location>
        <begin position="747"/>
        <end position="760"/>
    </location>
</feature>
<keyword evidence="4" id="KW-1185">Reference proteome</keyword>
<protein>
    <recommendedName>
        <fullName evidence="5">Transmembrane protein</fullName>
    </recommendedName>
</protein>
<feature type="region of interest" description="Disordered" evidence="1">
    <location>
        <begin position="570"/>
        <end position="630"/>
    </location>
</feature>
<feature type="transmembrane region" description="Helical" evidence="2">
    <location>
        <begin position="384"/>
        <end position="401"/>
    </location>
</feature>
<organism evidence="3 4">
    <name type="scientific">Hibiscus trionum</name>
    <name type="common">Flower of an hour</name>
    <dbReference type="NCBI Taxonomy" id="183268"/>
    <lineage>
        <taxon>Eukaryota</taxon>
        <taxon>Viridiplantae</taxon>
        <taxon>Streptophyta</taxon>
        <taxon>Embryophyta</taxon>
        <taxon>Tracheophyta</taxon>
        <taxon>Spermatophyta</taxon>
        <taxon>Magnoliopsida</taxon>
        <taxon>eudicotyledons</taxon>
        <taxon>Gunneridae</taxon>
        <taxon>Pentapetalae</taxon>
        <taxon>rosids</taxon>
        <taxon>malvids</taxon>
        <taxon>Malvales</taxon>
        <taxon>Malvaceae</taxon>
        <taxon>Malvoideae</taxon>
        <taxon>Hibiscus</taxon>
    </lineage>
</organism>
<evidence type="ECO:0000256" key="1">
    <source>
        <dbReference type="SAM" id="MobiDB-lite"/>
    </source>
</evidence>
<dbReference type="EMBL" id="BSYR01000011">
    <property type="protein sequence ID" value="GMI74617.1"/>
    <property type="molecule type" value="Genomic_DNA"/>
</dbReference>
<feature type="transmembrane region" description="Helical" evidence="2">
    <location>
        <begin position="649"/>
        <end position="667"/>
    </location>
</feature>
<keyword evidence="2" id="KW-0472">Membrane</keyword>
<evidence type="ECO:0000313" key="3">
    <source>
        <dbReference type="EMBL" id="GMI74617.1"/>
    </source>
</evidence>
<sequence length="835" mass="93153">MASPAKISSSSSSSIPCKMNHNLKQSELNDPTRRSFSGNPFSKPSVFTNRRAFNPSTPANSPSDFPRRHSTSRESAASLRDSDKENSRDPNPKPARVRSPSLSKGTKNFMSPTISAASKINSSPRKQVLVERNEPVRSSVSFSDVKSLIMETKESTPEIVLQKKKVSFSDVNSVIVDDTESKPEIGLHQKKVSFSDVESIIIGDTESTPEIGLNQVQESFTNNNSTILNVAHEEPLKSDVDFDYKESENDFDSVPETVTEEKDSVNVDPTFNISPRASISPSCPTLAALDSDPLMLPYDPQTNYLSPRPQFLRYRPNPRIELYREREGEQLDKLFASESYSDTDVSSEETMEEGEEEESHLSEPNPSLKAKRMSKTCFFTRSKFITLILVLGFACFSVLVVKSPTFIHGIDEISNYQVPREVTQFAKANFDYFTQNLQHWSASFLSYVSNILSGSREVHKLGIKYANLSQLMEDHMIERQLMFDSGSTEPIRERDAGTELLDDKHYQETEADEDDEHEDGQESEALGTSKLVSEQPDEVQQGIEAEAPDEVQQGIEAEAIESDHLAEHQSNVETINQQSEISPQATEVQHEISETDPEDGLNSIAETLFPGEVKSEAPKTEDSADNSRSSEVVDFTINGQEQFISSDNVMGFALLVLCLLAASAFIYRMRGKSSIPNASVPCKKSEYSPVSVGSKDTVLEKVSSKNRQTEVDISDESCPSEMMMSSYMKTSSYYSKRLKESNEPCPSEMSSSSRSYSSHSNKGLEESNQYQSQEKKTRKTYRRESLGTSDYSTGSPSYGSFTTYEKKPSKHGGRDDKIVTPVRRSSRIRNQVTSP</sequence>
<keyword evidence="2" id="KW-0812">Transmembrane</keyword>
<feature type="region of interest" description="Disordered" evidence="1">
    <location>
        <begin position="247"/>
        <end position="269"/>
    </location>
</feature>
<evidence type="ECO:0000313" key="4">
    <source>
        <dbReference type="Proteomes" id="UP001165190"/>
    </source>
</evidence>